<organism evidence="1 2">
    <name type="scientific">Iphiclides podalirius</name>
    <name type="common">scarce swallowtail</name>
    <dbReference type="NCBI Taxonomy" id="110791"/>
    <lineage>
        <taxon>Eukaryota</taxon>
        <taxon>Metazoa</taxon>
        <taxon>Ecdysozoa</taxon>
        <taxon>Arthropoda</taxon>
        <taxon>Hexapoda</taxon>
        <taxon>Insecta</taxon>
        <taxon>Pterygota</taxon>
        <taxon>Neoptera</taxon>
        <taxon>Endopterygota</taxon>
        <taxon>Lepidoptera</taxon>
        <taxon>Glossata</taxon>
        <taxon>Ditrysia</taxon>
        <taxon>Papilionoidea</taxon>
        <taxon>Papilionidae</taxon>
        <taxon>Papilioninae</taxon>
        <taxon>Iphiclides</taxon>
    </lineage>
</organism>
<gene>
    <name evidence="1" type="ORF">IPOD504_LOCUS3796</name>
</gene>
<evidence type="ECO:0000313" key="2">
    <source>
        <dbReference type="Proteomes" id="UP000837857"/>
    </source>
</evidence>
<protein>
    <submittedName>
        <fullName evidence="1">Uncharacterized protein</fullName>
    </submittedName>
</protein>
<accession>A0ABN8I0V6</accession>
<sequence length="124" mass="14599">MFNTNQFVEDRVRSKRNKIQAKQFSEIIHSPVRAIINAPFKCPARQNLQSHMSSFCKMSTRSSEKLLYTNRSRNESSVVSKIYNSTEQWKNRCDGNNDPPQIFPIIQDKRQIHIPTWRLGLFKN</sequence>
<name>A0ABN8I0V6_9NEOP</name>
<keyword evidence="2" id="KW-1185">Reference proteome</keyword>
<reference evidence="1" key="1">
    <citation type="submission" date="2022-03" db="EMBL/GenBank/DDBJ databases">
        <authorList>
            <person name="Martin H S."/>
        </authorList>
    </citation>
    <scope>NUCLEOTIDE SEQUENCE</scope>
</reference>
<dbReference type="EMBL" id="OW152826">
    <property type="protein sequence ID" value="CAH2042411.1"/>
    <property type="molecule type" value="Genomic_DNA"/>
</dbReference>
<proteinExistence type="predicted"/>
<feature type="non-terminal residue" evidence="1">
    <location>
        <position position="1"/>
    </location>
</feature>
<dbReference type="Proteomes" id="UP000837857">
    <property type="component" value="Chromosome 14"/>
</dbReference>
<evidence type="ECO:0000313" key="1">
    <source>
        <dbReference type="EMBL" id="CAH2042411.1"/>
    </source>
</evidence>